<feature type="region of interest" description="Disordered" evidence="6">
    <location>
        <begin position="155"/>
        <end position="210"/>
    </location>
</feature>
<keyword evidence="3" id="KW-0964">Secreted</keyword>
<dbReference type="PRINTS" id="PR01888">
    <property type="entry name" value="NROPEPTIDEBW"/>
</dbReference>
<evidence type="ECO:0000256" key="4">
    <source>
        <dbReference type="ARBA" id="ARBA00022685"/>
    </source>
</evidence>
<keyword evidence="4" id="KW-0165">Cleavage on pair of basic residues</keyword>
<dbReference type="GO" id="GO:0007631">
    <property type="term" value="P:feeding behavior"/>
    <property type="evidence" value="ECO:0007669"/>
    <property type="project" value="TreeGrafter"/>
</dbReference>
<evidence type="ECO:0000256" key="2">
    <source>
        <dbReference type="ARBA" id="ARBA00005292"/>
    </source>
</evidence>
<proteinExistence type="inferred from homology"/>
<protein>
    <submittedName>
        <fullName evidence="7">Neuropeptide B</fullName>
    </submittedName>
</protein>
<dbReference type="GO" id="GO:0005576">
    <property type="term" value="C:extracellular region"/>
    <property type="evidence" value="ECO:0007669"/>
    <property type="project" value="UniProtKB-SubCell"/>
</dbReference>
<evidence type="ECO:0000256" key="1">
    <source>
        <dbReference type="ARBA" id="ARBA00004613"/>
    </source>
</evidence>
<keyword evidence="7" id="KW-0527">Neuropeptide</keyword>
<dbReference type="EMBL" id="RHFK02000010">
    <property type="protein sequence ID" value="TWW70052.1"/>
    <property type="molecule type" value="Genomic_DNA"/>
</dbReference>
<reference evidence="7 8" key="1">
    <citation type="submission" date="2019-04" db="EMBL/GenBank/DDBJ databases">
        <title>Chromosome genome assembly for Takifugu flavidus.</title>
        <authorList>
            <person name="Xiao S."/>
        </authorList>
    </citation>
    <scope>NUCLEOTIDE SEQUENCE [LARGE SCALE GENOMIC DNA]</scope>
    <source>
        <strain evidence="7">HTHZ2018</strain>
        <tissue evidence="7">Muscle</tissue>
    </source>
</reference>
<dbReference type="InterPro" id="IPR013297">
    <property type="entry name" value="Neuropept_BW_pre"/>
</dbReference>
<evidence type="ECO:0000313" key="7">
    <source>
        <dbReference type="EMBL" id="TWW70052.1"/>
    </source>
</evidence>
<feature type="region of interest" description="Disordered" evidence="6">
    <location>
        <begin position="86"/>
        <end position="107"/>
    </location>
</feature>
<dbReference type="Proteomes" id="UP000324091">
    <property type="component" value="Chromosome 18"/>
</dbReference>
<evidence type="ECO:0000256" key="3">
    <source>
        <dbReference type="ARBA" id="ARBA00022525"/>
    </source>
</evidence>
<sequence>MMVGVMKSGSVLYKNRSGRWDGARGDGNAEGPPSHLDLEMLRRLMLPAVSLLLLLACSPAEAWYKQVAGPRYYSVGRASGLLSGIRRSPYTKRTEPEPTDGESVGSNAAEASLQNFILRTMPVCVKDVQADPQSCQLLQDLRGLLRCQADPTPDCAVTSPSPLSPVRPPAPAALSSHHATSLHPLPDRPSQSNPRPHPPGVTPRLSITADQVRKELRRTKTRKATGPDGINSRLLKDCADQLCGVLLHIFNLSLSLERVPLLWKTSCVVPVPKTAHARGPNHFRPVALTSHLMKTMERIVLTHLRQLVDSKMDPL</sequence>
<feature type="compositionally biased region" description="Low complexity" evidence="6">
    <location>
        <begin position="172"/>
        <end position="184"/>
    </location>
</feature>
<keyword evidence="8" id="KW-1185">Reference proteome</keyword>
<organism evidence="7 8">
    <name type="scientific">Takifugu flavidus</name>
    <name type="common">sansaifugu</name>
    <dbReference type="NCBI Taxonomy" id="433684"/>
    <lineage>
        <taxon>Eukaryota</taxon>
        <taxon>Metazoa</taxon>
        <taxon>Chordata</taxon>
        <taxon>Craniata</taxon>
        <taxon>Vertebrata</taxon>
        <taxon>Euteleostomi</taxon>
        <taxon>Actinopterygii</taxon>
        <taxon>Neopterygii</taxon>
        <taxon>Teleostei</taxon>
        <taxon>Neoteleostei</taxon>
        <taxon>Acanthomorphata</taxon>
        <taxon>Eupercaria</taxon>
        <taxon>Tetraodontiformes</taxon>
        <taxon>Tetradontoidea</taxon>
        <taxon>Tetraodontidae</taxon>
        <taxon>Takifugu</taxon>
    </lineage>
</organism>
<gene>
    <name evidence="7" type="ORF">D4764_18G0008580</name>
</gene>
<dbReference type="Pfam" id="PF15180">
    <property type="entry name" value="NPBW"/>
    <property type="match status" value="1"/>
</dbReference>
<keyword evidence="5" id="KW-0732">Signal</keyword>
<dbReference type="GO" id="GO:0001664">
    <property type="term" value="F:G protein-coupled receptor binding"/>
    <property type="evidence" value="ECO:0007669"/>
    <property type="project" value="InterPro"/>
</dbReference>
<comment type="subcellular location">
    <subcellularLocation>
        <location evidence="1">Secreted</location>
    </subcellularLocation>
</comment>
<evidence type="ECO:0000256" key="5">
    <source>
        <dbReference type="ARBA" id="ARBA00022729"/>
    </source>
</evidence>
<evidence type="ECO:0000313" key="8">
    <source>
        <dbReference type="Proteomes" id="UP000324091"/>
    </source>
</evidence>
<feature type="compositionally biased region" description="Pro residues" evidence="6">
    <location>
        <begin position="162"/>
        <end position="171"/>
    </location>
</feature>
<dbReference type="PANTHER" id="PTHR28553:SF1">
    <property type="entry name" value="NEUROPEPTIDE B"/>
    <property type="match status" value="1"/>
</dbReference>
<comment type="similarity">
    <text evidence="2">Belongs to the neuropeptide B/W family.</text>
</comment>
<evidence type="ECO:0000256" key="6">
    <source>
        <dbReference type="SAM" id="MobiDB-lite"/>
    </source>
</evidence>
<accession>A0A5C6NR91</accession>
<dbReference type="GO" id="GO:0007218">
    <property type="term" value="P:neuropeptide signaling pathway"/>
    <property type="evidence" value="ECO:0007669"/>
    <property type="project" value="UniProtKB-KW"/>
</dbReference>
<comment type="caution">
    <text evidence="7">The sequence shown here is derived from an EMBL/GenBank/DDBJ whole genome shotgun (WGS) entry which is preliminary data.</text>
</comment>
<dbReference type="AlphaFoldDB" id="A0A5C6NR91"/>
<name>A0A5C6NR91_9TELE</name>
<dbReference type="PANTHER" id="PTHR28553">
    <property type="entry name" value="NEUROPEPTIDE B"/>
    <property type="match status" value="1"/>
</dbReference>